<dbReference type="AlphaFoldDB" id="A0AA41R7T1"/>
<proteinExistence type="predicted"/>
<dbReference type="EMBL" id="JALJRB010000007">
    <property type="protein sequence ID" value="MCJ8500558.1"/>
    <property type="molecule type" value="Genomic_DNA"/>
</dbReference>
<dbReference type="Pfam" id="PF12728">
    <property type="entry name" value="HTH_17"/>
    <property type="match status" value="1"/>
</dbReference>
<feature type="region of interest" description="Disordered" evidence="1">
    <location>
        <begin position="54"/>
        <end position="78"/>
    </location>
</feature>
<dbReference type="Proteomes" id="UP001165427">
    <property type="component" value="Unassembled WGS sequence"/>
</dbReference>
<comment type="caution">
    <text evidence="3">The sequence shown here is derived from an EMBL/GenBank/DDBJ whole genome shotgun (WGS) entry which is preliminary data.</text>
</comment>
<protein>
    <submittedName>
        <fullName evidence="3">Helix-turn-helix domain-containing protein</fullName>
    </submittedName>
</protein>
<reference evidence="3" key="1">
    <citation type="submission" date="2022-04" db="EMBL/GenBank/DDBJ databases">
        <title>Desulfatitalea alkaliphila sp. nov., a novel anaerobic sulfate-reducing bacterium isolated from terrestrial mud volcano, Taman Peninsula, Russia.</title>
        <authorList>
            <person name="Khomyakova M.A."/>
            <person name="Merkel A.Y."/>
            <person name="Slobodkin A.I."/>
        </authorList>
    </citation>
    <scope>NUCLEOTIDE SEQUENCE</scope>
    <source>
        <strain evidence="3">M08but</strain>
    </source>
</reference>
<organism evidence="3 4">
    <name type="scientific">Desulfatitalea alkaliphila</name>
    <dbReference type="NCBI Taxonomy" id="2929485"/>
    <lineage>
        <taxon>Bacteria</taxon>
        <taxon>Pseudomonadati</taxon>
        <taxon>Thermodesulfobacteriota</taxon>
        <taxon>Desulfobacteria</taxon>
        <taxon>Desulfobacterales</taxon>
        <taxon>Desulfosarcinaceae</taxon>
        <taxon>Desulfatitalea</taxon>
    </lineage>
</organism>
<evidence type="ECO:0000313" key="3">
    <source>
        <dbReference type="EMBL" id="MCJ8500558.1"/>
    </source>
</evidence>
<evidence type="ECO:0000313" key="4">
    <source>
        <dbReference type="Proteomes" id="UP001165427"/>
    </source>
</evidence>
<name>A0AA41R7T1_9BACT</name>
<evidence type="ECO:0000256" key="1">
    <source>
        <dbReference type="SAM" id="MobiDB-lite"/>
    </source>
</evidence>
<keyword evidence="4" id="KW-1185">Reference proteome</keyword>
<accession>A0AA41R7T1</accession>
<dbReference type="RefSeq" id="WP_246905279.1">
    <property type="nucleotide sequence ID" value="NZ_JALJRB010000007.1"/>
</dbReference>
<dbReference type="InterPro" id="IPR041657">
    <property type="entry name" value="HTH_17"/>
</dbReference>
<sequence length="134" mass="14517">MSKTDAILTTQAFAEQAGVSASTVSKWLREGKIEGFKQGNKWQVPADQLARVTEAPAGAAYQQPGKAGPDTPPAADSGQTYSVEAFAERTYLTVAGVERWLKEGRLKGTKDQSGKWRVDGTNLARSALQHLIRR</sequence>
<feature type="domain" description="Helix-turn-helix" evidence="2">
    <location>
        <begin position="8"/>
        <end position="51"/>
    </location>
</feature>
<evidence type="ECO:0000259" key="2">
    <source>
        <dbReference type="Pfam" id="PF12728"/>
    </source>
</evidence>
<gene>
    <name evidence="3" type="ORF">MRX98_08235</name>
</gene>